<dbReference type="SUPFAM" id="SSF53474">
    <property type="entry name" value="alpha/beta-Hydrolases"/>
    <property type="match status" value="1"/>
</dbReference>
<gene>
    <name evidence="2" type="ORF">EV193_11888</name>
</gene>
<dbReference type="InterPro" id="IPR050266">
    <property type="entry name" value="AB_hydrolase_sf"/>
</dbReference>
<dbReference type="GO" id="GO:0016020">
    <property type="term" value="C:membrane"/>
    <property type="evidence" value="ECO:0007669"/>
    <property type="project" value="TreeGrafter"/>
</dbReference>
<evidence type="ECO:0000259" key="1">
    <source>
        <dbReference type="Pfam" id="PF00561"/>
    </source>
</evidence>
<evidence type="ECO:0000313" key="3">
    <source>
        <dbReference type="Proteomes" id="UP000294257"/>
    </source>
</evidence>
<name>A0A4Q7KC35_9PSEU</name>
<dbReference type="InterPro" id="IPR000073">
    <property type="entry name" value="AB_hydrolase_1"/>
</dbReference>
<protein>
    <submittedName>
        <fullName evidence="2">Pimeloyl-ACP methyl ester carboxylesterase</fullName>
    </submittedName>
</protein>
<dbReference type="GO" id="GO:0003824">
    <property type="term" value="F:catalytic activity"/>
    <property type="evidence" value="ECO:0007669"/>
    <property type="project" value="UniProtKB-ARBA"/>
</dbReference>
<dbReference type="PANTHER" id="PTHR43798:SF33">
    <property type="entry name" value="HYDROLASE, PUTATIVE (AFU_ORTHOLOGUE AFUA_2G14860)-RELATED"/>
    <property type="match status" value="1"/>
</dbReference>
<dbReference type="OrthoDB" id="63519at2"/>
<dbReference type="EMBL" id="SGWQ01000018">
    <property type="protein sequence ID" value="RZS29832.1"/>
    <property type="molecule type" value="Genomic_DNA"/>
</dbReference>
<feature type="domain" description="AB hydrolase-1" evidence="1">
    <location>
        <begin position="35"/>
        <end position="139"/>
    </location>
</feature>
<dbReference type="PANTHER" id="PTHR43798">
    <property type="entry name" value="MONOACYLGLYCEROL LIPASE"/>
    <property type="match status" value="1"/>
</dbReference>
<dbReference type="AlphaFoldDB" id="A0A4Q7KC35"/>
<dbReference type="Gene3D" id="3.40.50.1820">
    <property type="entry name" value="alpha/beta hydrolase"/>
    <property type="match status" value="1"/>
</dbReference>
<evidence type="ECO:0000313" key="2">
    <source>
        <dbReference type="EMBL" id="RZS29832.1"/>
    </source>
</evidence>
<dbReference type="Proteomes" id="UP000294257">
    <property type="component" value="Unassembled WGS sequence"/>
</dbReference>
<sequence length="284" mass="30513">MATNTAIPAVTETGSSFTVDGHRLAYTEHGEGESVVVLLHGQLMTRRMHVPLARTLAAQGFRVVTLDLLGHGESDRPTSPWHYSMTAWAQQVVALLEHLDVPRAVVGGTSLGANVSLEVAVAAPDRLHGLVVEMPVLDNAVVAGLIAFAPILLTARFVPSAVSALAWAAGKVPRGQQWVDVVTDTLQQRPEPMVATMTGIFFGRVAPPKSIRHEIETPALVIGHRRDPVHPFGDADMLASEMADATFVEADSPFELRFRPARLTEVISRFVAERFAGSGALRLG</sequence>
<organism evidence="2 3">
    <name type="scientific">Herbihabitans rhizosphaerae</name>
    <dbReference type="NCBI Taxonomy" id="1872711"/>
    <lineage>
        <taxon>Bacteria</taxon>
        <taxon>Bacillati</taxon>
        <taxon>Actinomycetota</taxon>
        <taxon>Actinomycetes</taxon>
        <taxon>Pseudonocardiales</taxon>
        <taxon>Pseudonocardiaceae</taxon>
        <taxon>Herbihabitans</taxon>
    </lineage>
</organism>
<dbReference type="Pfam" id="PF00561">
    <property type="entry name" value="Abhydrolase_1"/>
    <property type="match status" value="1"/>
</dbReference>
<accession>A0A4Q7KC35</accession>
<dbReference type="PRINTS" id="PR00111">
    <property type="entry name" value="ABHYDROLASE"/>
</dbReference>
<proteinExistence type="predicted"/>
<dbReference type="InterPro" id="IPR029058">
    <property type="entry name" value="AB_hydrolase_fold"/>
</dbReference>
<comment type="caution">
    <text evidence="2">The sequence shown here is derived from an EMBL/GenBank/DDBJ whole genome shotgun (WGS) entry which is preliminary data.</text>
</comment>
<keyword evidence="3" id="KW-1185">Reference proteome</keyword>
<dbReference type="RefSeq" id="WP_130348710.1">
    <property type="nucleotide sequence ID" value="NZ_SGWQ01000018.1"/>
</dbReference>
<reference evidence="2 3" key="1">
    <citation type="submission" date="2019-02" db="EMBL/GenBank/DDBJ databases">
        <title>Genomic Encyclopedia of Type Strains, Phase IV (KMG-IV): sequencing the most valuable type-strain genomes for metagenomic binning, comparative biology and taxonomic classification.</title>
        <authorList>
            <person name="Goeker M."/>
        </authorList>
    </citation>
    <scope>NUCLEOTIDE SEQUENCE [LARGE SCALE GENOMIC DNA]</scope>
    <source>
        <strain evidence="2 3">DSM 101727</strain>
    </source>
</reference>